<keyword evidence="3" id="KW-1185">Reference proteome</keyword>
<organism evidence="2 3">
    <name type="scientific">Araneus ventricosus</name>
    <name type="common">Orbweaver spider</name>
    <name type="synonym">Epeira ventricosa</name>
    <dbReference type="NCBI Taxonomy" id="182803"/>
    <lineage>
        <taxon>Eukaryota</taxon>
        <taxon>Metazoa</taxon>
        <taxon>Ecdysozoa</taxon>
        <taxon>Arthropoda</taxon>
        <taxon>Chelicerata</taxon>
        <taxon>Arachnida</taxon>
        <taxon>Araneae</taxon>
        <taxon>Araneomorphae</taxon>
        <taxon>Entelegynae</taxon>
        <taxon>Araneoidea</taxon>
        <taxon>Araneidae</taxon>
        <taxon>Araneus</taxon>
    </lineage>
</organism>
<proteinExistence type="predicted"/>
<dbReference type="Proteomes" id="UP000499080">
    <property type="component" value="Unassembled WGS sequence"/>
</dbReference>
<evidence type="ECO:0000313" key="2">
    <source>
        <dbReference type="EMBL" id="GBL76807.1"/>
    </source>
</evidence>
<dbReference type="EMBL" id="BGPR01000010">
    <property type="protein sequence ID" value="GBL76807.1"/>
    <property type="molecule type" value="Genomic_DNA"/>
</dbReference>
<evidence type="ECO:0000313" key="3">
    <source>
        <dbReference type="Proteomes" id="UP000499080"/>
    </source>
</evidence>
<feature type="region of interest" description="Disordered" evidence="1">
    <location>
        <begin position="47"/>
        <end position="75"/>
    </location>
</feature>
<gene>
    <name evidence="2" type="ORF">AVEN_53470_1</name>
</gene>
<accession>A0A4Y2AB50</accession>
<sequence>MSLNRWRSREMHHSIVSQNNGYGFVPLADIRWTGESVLPKQNCYRPMRKEVDSRHPPPAPPIIIKKKSNAHSDTQRIKIQMARSKHFKEIYIIMLQDSSPKTRHS</sequence>
<evidence type="ECO:0000256" key="1">
    <source>
        <dbReference type="SAM" id="MobiDB-lite"/>
    </source>
</evidence>
<reference evidence="2 3" key="1">
    <citation type="journal article" date="2019" name="Sci. Rep.">
        <title>Orb-weaving spider Araneus ventricosus genome elucidates the spidroin gene catalogue.</title>
        <authorList>
            <person name="Kono N."/>
            <person name="Nakamura H."/>
            <person name="Ohtoshi R."/>
            <person name="Moran D.A.P."/>
            <person name="Shinohara A."/>
            <person name="Yoshida Y."/>
            <person name="Fujiwara M."/>
            <person name="Mori M."/>
            <person name="Tomita M."/>
            <person name="Arakawa K."/>
        </authorList>
    </citation>
    <scope>NUCLEOTIDE SEQUENCE [LARGE SCALE GENOMIC DNA]</scope>
</reference>
<dbReference type="AlphaFoldDB" id="A0A4Y2AB50"/>
<protein>
    <submittedName>
        <fullName evidence="2">Uncharacterized protein</fullName>
    </submittedName>
</protein>
<name>A0A4Y2AB50_ARAVE</name>
<comment type="caution">
    <text evidence="2">The sequence shown here is derived from an EMBL/GenBank/DDBJ whole genome shotgun (WGS) entry which is preliminary data.</text>
</comment>